<reference evidence="1 2" key="1">
    <citation type="submission" date="2016-03" db="EMBL/GenBank/DDBJ databases">
        <title>Speciation and ecological success in dimly lit waters: horizontal gene transfer in a green sulfur bacteria bloom unveiled by metagenomic assembly.</title>
        <authorList>
            <person name="Llorens-Mares T."/>
            <person name="Liu Z."/>
            <person name="Allen L.Z."/>
            <person name="Rusch D.B."/>
            <person name="Craig M.T."/>
            <person name="Dupont C.L."/>
            <person name="Bryant D.A."/>
            <person name="Casamayor E.O."/>
        </authorList>
    </citation>
    <scope>NUCLEOTIDE SEQUENCE [LARGE SCALE GENOMIC DNA]</scope>
    <source>
        <strain evidence="1">CIII</strain>
    </source>
</reference>
<dbReference type="AlphaFoldDB" id="A0A165LRN7"/>
<name>A0A165LRN7_PELLU</name>
<dbReference type="Proteomes" id="UP000076481">
    <property type="component" value="Unassembled WGS sequence"/>
</dbReference>
<protein>
    <submittedName>
        <fullName evidence="1">Uncharacterized protein</fullName>
    </submittedName>
</protein>
<proteinExistence type="predicted"/>
<dbReference type="EMBL" id="LVWG01000029">
    <property type="protein sequence ID" value="KZK74342.1"/>
    <property type="molecule type" value="Genomic_DNA"/>
</dbReference>
<evidence type="ECO:0000313" key="1">
    <source>
        <dbReference type="EMBL" id="KZK74342.1"/>
    </source>
</evidence>
<evidence type="ECO:0000313" key="2">
    <source>
        <dbReference type="Proteomes" id="UP000076481"/>
    </source>
</evidence>
<sequence>MHHLVRLLSAVRFGSFFSLFPGYGVASEICNFQRLRNVIMDITMDIAMEYSERGSVGKIKQCI</sequence>
<accession>A0A165LRN7</accession>
<organism evidence="1 2">
    <name type="scientific">Pelodictyon luteolum</name>
    <dbReference type="NCBI Taxonomy" id="1100"/>
    <lineage>
        <taxon>Bacteria</taxon>
        <taxon>Pseudomonadati</taxon>
        <taxon>Chlorobiota</taxon>
        <taxon>Chlorobiia</taxon>
        <taxon>Chlorobiales</taxon>
        <taxon>Chlorobiaceae</taxon>
        <taxon>Chlorobium/Pelodictyon group</taxon>
        <taxon>Pelodictyon</taxon>
    </lineage>
</organism>
<gene>
    <name evidence="1" type="ORF">A3K90_06560</name>
</gene>
<comment type="caution">
    <text evidence="1">The sequence shown here is derived from an EMBL/GenBank/DDBJ whole genome shotgun (WGS) entry which is preliminary data.</text>
</comment>